<dbReference type="EMBL" id="BSYB01000117">
    <property type="protein sequence ID" value="GMG55281.1"/>
    <property type="molecule type" value="Genomic_DNA"/>
</dbReference>
<organism evidence="1 2">
    <name type="scientific">Aspergillus oryzae var. brunneus</name>
    <dbReference type="NCBI Taxonomy" id="332754"/>
    <lineage>
        <taxon>Eukaryota</taxon>
        <taxon>Fungi</taxon>
        <taxon>Dikarya</taxon>
        <taxon>Ascomycota</taxon>
        <taxon>Pezizomycotina</taxon>
        <taxon>Eurotiomycetes</taxon>
        <taxon>Eurotiomycetidae</taxon>
        <taxon>Eurotiales</taxon>
        <taxon>Aspergillaceae</taxon>
        <taxon>Aspergillus</taxon>
        <taxon>Aspergillus subgen. Circumdati</taxon>
    </lineage>
</organism>
<evidence type="ECO:0000313" key="2">
    <source>
        <dbReference type="Proteomes" id="UP001165189"/>
    </source>
</evidence>
<dbReference type="Proteomes" id="UP001165189">
    <property type="component" value="Unassembled WGS sequence"/>
</dbReference>
<keyword evidence="2" id="KW-1185">Reference proteome</keyword>
<gene>
    <name evidence="1" type="ORF">Aory05_001345600</name>
</gene>
<evidence type="ECO:0000313" key="1">
    <source>
        <dbReference type="EMBL" id="GMG55281.1"/>
    </source>
</evidence>
<accession>A0ABQ6LJN1</accession>
<reference evidence="1" key="1">
    <citation type="submission" date="2023-04" db="EMBL/GenBank/DDBJ databases">
        <title>Aspergillus oryzae var. brunneus NBRC 4377.</title>
        <authorList>
            <person name="Ichikawa N."/>
            <person name="Sato H."/>
            <person name="Tonouchi N."/>
        </authorList>
    </citation>
    <scope>NUCLEOTIDE SEQUENCE</scope>
    <source>
        <strain evidence="1">NBRC 4377</strain>
    </source>
</reference>
<proteinExistence type="predicted"/>
<sequence>MSDTTDDEFQERDGMLQVARIFNSPEGNEGVCRCLEGSVRIQGIGDQERPLWLTILKPGLLDTLTFIEDDRMKVPLGESEIEVDVKATGVK</sequence>
<comment type="caution">
    <text evidence="1">The sequence shown here is derived from an EMBL/GenBank/DDBJ whole genome shotgun (WGS) entry which is preliminary data.</text>
</comment>
<protein>
    <submittedName>
        <fullName evidence="1">Unnamed protein product</fullName>
    </submittedName>
</protein>
<name>A0ABQ6LJN1_ASPOZ</name>